<accession>A0A0S4IWG4</accession>
<keyword evidence="2" id="KW-0472">Membrane</keyword>
<dbReference type="VEuPathDB" id="TriTrypDB:BSAL_65720c"/>
<dbReference type="Gene3D" id="2.60.40.1760">
    <property type="entry name" value="glycosyl hydrolase (family 31)"/>
    <property type="match status" value="1"/>
</dbReference>
<dbReference type="AlphaFoldDB" id="A0A0S4IWG4"/>
<organism evidence="3 4">
    <name type="scientific">Bodo saltans</name>
    <name type="common">Flagellated protozoan</name>
    <dbReference type="NCBI Taxonomy" id="75058"/>
    <lineage>
        <taxon>Eukaryota</taxon>
        <taxon>Discoba</taxon>
        <taxon>Euglenozoa</taxon>
        <taxon>Kinetoplastea</taxon>
        <taxon>Metakinetoplastina</taxon>
        <taxon>Eubodonida</taxon>
        <taxon>Bodonidae</taxon>
        <taxon>Bodo</taxon>
    </lineage>
</organism>
<feature type="transmembrane region" description="Helical" evidence="2">
    <location>
        <begin position="36"/>
        <end position="56"/>
    </location>
</feature>
<dbReference type="EMBL" id="CYKH01000405">
    <property type="protein sequence ID" value="CUF78643.1"/>
    <property type="molecule type" value="Genomic_DNA"/>
</dbReference>
<evidence type="ECO:0000313" key="4">
    <source>
        <dbReference type="Proteomes" id="UP000051952"/>
    </source>
</evidence>
<evidence type="ECO:0000256" key="2">
    <source>
        <dbReference type="SAM" id="Phobius"/>
    </source>
</evidence>
<name>A0A0S4IWG4_BODSA</name>
<feature type="non-terminal residue" evidence="3">
    <location>
        <position position="408"/>
    </location>
</feature>
<evidence type="ECO:0000313" key="3">
    <source>
        <dbReference type="EMBL" id="CUF78643.1"/>
    </source>
</evidence>
<feature type="region of interest" description="Disordered" evidence="1">
    <location>
        <begin position="101"/>
        <end position="145"/>
    </location>
</feature>
<dbReference type="Proteomes" id="UP000051952">
    <property type="component" value="Unassembled WGS sequence"/>
</dbReference>
<evidence type="ECO:0000256" key="1">
    <source>
        <dbReference type="SAM" id="MobiDB-lite"/>
    </source>
</evidence>
<feature type="compositionally biased region" description="Polar residues" evidence="1">
    <location>
        <begin position="121"/>
        <end position="144"/>
    </location>
</feature>
<protein>
    <submittedName>
        <fullName evidence="3">Uncharacterized protein</fullName>
    </submittedName>
</protein>
<keyword evidence="2" id="KW-1133">Transmembrane helix</keyword>
<keyword evidence="4" id="KW-1185">Reference proteome</keyword>
<keyword evidence="2" id="KW-0812">Transmembrane</keyword>
<sequence>MINRAPLPPGNQAYRRAVGSSSVFRGKTERQSNTRLYGTVILVVLTIFTVMMFFTLRGWGGHQKRAAMVNQVQAAVGDEDEWFDEAPKYEKNAADAVVGGVVPPKSDAHHPVINDKKDSQRSSAGETSHDTLTSPTTATPSQVGFPQLRFRAKGCASRGQDAQPGSSTEVGDVHVEFLRVAPPRTPLGAHLATRHRAGGSHIASFTPQFSDHEHRYVATDALVDVSPRRADITLLSDSMRVVAAPMLSPNSSSSSSSSSGVDTRVTCDADDHDQPSRYSWSYDVGGSNGAGTLGLRFEEKEHHATEVIATFPKKAKMTLFGPASRGAGIRLSSDRSFPLKNLDVNHYRLADDANIYGSVPLVYAVDLASEHKYTIGLFWLNGASMQIRTGRQQQDGGIDSVTFSSEAG</sequence>
<proteinExistence type="predicted"/>
<feature type="compositionally biased region" description="Basic and acidic residues" evidence="1">
    <location>
        <begin position="106"/>
        <end position="120"/>
    </location>
</feature>
<reference evidence="4" key="1">
    <citation type="submission" date="2015-09" db="EMBL/GenBank/DDBJ databases">
        <authorList>
            <consortium name="Pathogen Informatics"/>
        </authorList>
    </citation>
    <scope>NUCLEOTIDE SEQUENCE [LARGE SCALE GENOMIC DNA]</scope>
    <source>
        <strain evidence="4">Lake Konstanz</strain>
    </source>
</reference>
<feature type="region of interest" description="Disordered" evidence="1">
    <location>
        <begin position="246"/>
        <end position="272"/>
    </location>
</feature>
<gene>
    <name evidence="3" type="ORF">BSAL_65720c</name>
</gene>